<gene>
    <name evidence="1" type="ORF">ACFOLH_18470</name>
</gene>
<organism evidence="1 2">
    <name type="scientific">Aquipuribacter hungaricus</name>
    <dbReference type="NCBI Taxonomy" id="545624"/>
    <lineage>
        <taxon>Bacteria</taxon>
        <taxon>Bacillati</taxon>
        <taxon>Actinomycetota</taxon>
        <taxon>Actinomycetes</taxon>
        <taxon>Micrococcales</taxon>
        <taxon>Intrasporangiaceae</taxon>
        <taxon>Aquipuribacter</taxon>
    </lineage>
</organism>
<proteinExistence type="predicted"/>
<evidence type="ECO:0000313" key="1">
    <source>
        <dbReference type="EMBL" id="MFC3690337.1"/>
    </source>
</evidence>
<comment type="caution">
    <text evidence="1">The sequence shown here is derived from an EMBL/GenBank/DDBJ whole genome shotgun (WGS) entry which is preliminary data.</text>
</comment>
<evidence type="ECO:0000313" key="2">
    <source>
        <dbReference type="Proteomes" id="UP001595685"/>
    </source>
</evidence>
<dbReference type="Proteomes" id="UP001595685">
    <property type="component" value="Unassembled WGS sequence"/>
</dbReference>
<keyword evidence="2" id="KW-1185">Reference proteome</keyword>
<dbReference type="RefSeq" id="WP_340290515.1">
    <property type="nucleotide sequence ID" value="NZ_JBBEOI010000019.1"/>
</dbReference>
<sequence length="107" mass="11424">MDFAVYATWEFEGLVPVGQQEALGDVVGRLSGQTCIYVDQVNEAVLHATFDVQADDYDAALSAALNALRSTAAEEGLLGHLREVVAMTEEGQLRWAPPHDGPSAAHA</sequence>
<accession>A0ABV7WN28</accession>
<dbReference type="EMBL" id="JBHRWW010000021">
    <property type="protein sequence ID" value="MFC3690337.1"/>
    <property type="molecule type" value="Genomic_DNA"/>
</dbReference>
<reference evidence="2" key="1">
    <citation type="journal article" date="2019" name="Int. J. Syst. Evol. Microbiol.">
        <title>The Global Catalogue of Microorganisms (GCM) 10K type strain sequencing project: providing services to taxonomists for standard genome sequencing and annotation.</title>
        <authorList>
            <consortium name="The Broad Institute Genomics Platform"/>
            <consortium name="The Broad Institute Genome Sequencing Center for Infectious Disease"/>
            <person name="Wu L."/>
            <person name="Ma J."/>
        </authorList>
    </citation>
    <scope>NUCLEOTIDE SEQUENCE [LARGE SCALE GENOMIC DNA]</scope>
    <source>
        <strain evidence="2">NCAIM B.02333</strain>
    </source>
</reference>
<protein>
    <submittedName>
        <fullName evidence="1">Uncharacterized protein</fullName>
    </submittedName>
</protein>
<name>A0ABV7WN28_9MICO</name>